<dbReference type="Gene3D" id="3.40.50.300">
    <property type="entry name" value="P-loop containing nucleotide triphosphate hydrolases"/>
    <property type="match status" value="1"/>
</dbReference>
<keyword evidence="3" id="KW-1185">Reference proteome</keyword>
<proteinExistence type="predicted"/>
<dbReference type="PANTHER" id="PTHR37291">
    <property type="entry name" value="5-METHYLCYTOSINE-SPECIFIC RESTRICTION ENZYME B"/>
    <property type="match status" value="1"/>
</dbReference>
<evidence type="ECO:0000313" key="3">
    <source>
        <dbReference type="Proteomes" id="UP001073122"/>
    </source>
</evidence>
<reference evidence="2" key="1">
    <citation type="submission" date="2022-10" db="EMBL/GenBank/DDBJ databases">
        <title>Chryseobacterium sp. nov., a novel bacterial species.</title>
        <authorList>
            <person name="Cao Y."/>
        </authorList>
    </citation>
    <scope>NUCLEOTIDE SEQUENCE</scope>
    <source>
        <strain evidence="2">CCTCC AB2015118</strain>
    </source>
</reference>
<protein>
    <submittedName>
        <fullName evidence="2">AAA family ATPase</fullName>
    </submittedName>
</protein>
<comment type="caution">
    <text evidence="2">The sequence shown here is derived from an EMBL/GenBank/DDBJ whole genome shotgun (WGS) entry which is preliminary data.</text>
</comment>
<name>A0ABT3XLX5_9FLAO</name>
<dbReference type="Pfam" id="PF07728">
    <property type="entry name" value="AAA_5"/>
    <property type="match status" value="1"/>
</dbReference>
<dbReference type="EMBL" id="JAOVZW010000003">
    <property type="protein sequence ID" value="MCX8523124.1"/>
    <property type="molecule type" value="Genomic_DNA"/>
</dbReference>
<sequence>MGFIIKNRLNEDINLSIIKKYKNIVSEDNKNEIYKWKLLKLFNDRPDTSAANFASEITSINFGNLIYHNGIAVRNHMAKEFPEEYRNVFHNLFDEKLLLEERIVEFQNRVSEIYKKMGMKLNHHHDERTISTFLTFKYPEKYTLYKNSFYKSYCDLLGIKPESKNKKYLHYLDLVNNLIVNYIIKDQELIDIKSKFITDDCYPDTNHLIFAQDILYQVLNTTEEISESSTSAHIMKKNNQPLNQILFGPPGTGKTYNTINKAIQIANPEFNLQQDRDIVKNEYDRLLKNGQIVFSTFHQSMSYEDFIEGIKPQIEEDSDGNKTIIYEIKNGVFKLISEKAQEKRIKEETINHQFDFDDAWDAIINDANTGLENNNPVKLTIQTPNLGLKIVDVTEKGNLKLKPIYSEEAKEYIVSYSRTKILQNAFPDLSVIKNIDKEFRAIIGGSNSTAYWSVINYINNKIISEKKSTTQEIVLPALPHVLIIDEINRGNVSQIFGELITLIEENKRLRKQEELKVTLPYSKKEFGVPSNLYIIGTMNTADRSVEALDTALRRRFSFVEMLPDFEVVEKQEFQDGYKRADIMQKINERVELLLDKNYTLGHSYFMKDNFQASFKNEIIPLLQEYFYNDCGKIGLILGKGFVREKEISKTNHQNVFADFDIRNEIEIVKSYELIPFEEVDFDLAVELLLS</sequence>
<dbReference type="InterPro" id="IPR052934">
    <property type="entry name" value="Methyl-DNA_Rec/Restrict_Enz"/>
</dbReference>
<dbReference type="RefSeq" id="WP_267264445.1">
    <property type="nucleotide sequence ID" value="NZ_JAOVZW010000003.1"/>
</dbReference>
<organism evidence="2 3">
    <name type="scientific">Chryseobacterium formosus</name>
    <dbReference type="NCBI Taxonomy" id="1537363"/>
    <lineage>
        <taxon>Bacteria</taxon>
        <taxon>Pseudomonadati</taxon>
        <taxon>Bacteroidota</taxon>
        <taxon>Flavobacteriia</taxon>
        <taxon>Flavobacteriales</taxon>
        <taxon>Weeksellaceae</taxon>
        <taxon>Chryseobacterium group</taxon>
        <taxon>Chryseobacterium</taxon>
    </lineage>
</organism>
<dbReference type="Proteomes" id="UP001073122">
    <property type="component" value="Unassembled WGS sequence"/>
</dbReference>
<accession>A0ABT3XLX5</accession>
<dbReference type="PANTHER" id="PTHR37291:SF1">
    <property type="entry name" value="TYPE IV METHYL-DIRECTED RESTRICTION ENZYME ECOKMCRB SUBUNIT"/>
    <property type="match status" value="1"/>
</dbReference>
<gene>
    <name evidence="2" type="ORF">OF897_04205</name>
</gene>
<feature type="domain" description="ATPase dynein-related AAA" evidence="1">
    <location>
        <begin position="478"/>
        <end position="556"/>
    </location>
</feature>
<dbReference type="InterPro" id="IPR027417">
    <property type="entry name" value="P-loop_NTPase"/>
</dbReference>
<dbReference type="SUPFAM" id="SSF52540">
    <property type="entry name" value="P-loop containing nucleoside triphosphate hydrolases"/>
    <property type="match status" value="1"/>
</dbReference>
<dbReference type="InterPro" id="IPR011704">
    <property type="entry name" value="ATPase_dyneun-rel_AAA"/>
</dbReference>
<evidence type="ECO:0000313" key="2">
    <source>
        <dbReference type="EMBL" id="MCX8523124.1"/>
    </source>
</evidence>
<evidence type="ECO:0000259" key="1">
    <source>
        <dbReference type="Pfam" id="PF07728"/>
    </source>
</evidence>